<name>A0A166SZS0_9CLOT</name>
<protein>
    <recommendedName>
        <fullName evidence="2">DUF7210 domain-containing protein</fullName>
    </recommendedName>
</protein>
<feature type="compositionally biased region" description="Low complexity" evidence="1">
    <location>
        <begin position="51"/>
        <end position="66"/>
    </location>
</feature>
<accession>A0A166SZS0</accession>
<comment type="caution">
    <text evidence="3">The sequence shown here is derived from an EMBL/GenBank/DDBJ whole genome shotgun (WGS) entry which is preliminary data.</text>
</comment>
<evidence type="ECO:0000313" key="6">
    <source>
        <dbReference type="Proteomes" id="UP000093694"/>
    </source>
</evidence>
<dbReference type="Pfam" id="PF23843">
    <property type="entry name" value="DUF7210"/>
    <property type="match status" value="1"/>
</dbReference>
<dbReference type="Proteomes" id="UP000093694">
    <property type="component" value="Unassembled WGS sequence"/>
</dbReference>
<dbReference type="RefSeq" id="WP_063601149.1">
    <property type="nucleotide sequence ID" value="NZ_LITQ01000015.1"/>
</dbReference>
<reference evidence="3 5" key="1">
    <citation type="journal article" date="2015" name="Biotechnol. Bioeng.">
        <title>Genome sequence and phenotypic characterization of Caulobacter segnis.</title>
        <authorList>
            <person name="Patel S."/>
            <person name="Fletcher B."/>
            <person name="Scott D.C."/>
            <person name="Ely B."/>
        </authorList>
    </citation>
    <scope>NUCLEOTIDE SEQUENCE [LARGE SCALE GENOMIC DNA]</scope>
    <source>
        <strain evidence="3 5">PS02</strain>
    </source>
</reference>
<proteinExistence type="predicted"/>
<sequence>MAAAKEKENMIEVTAKVNMKYDTDIKKVGEKLKIRESDLKELQDKGYISYTPPVQTQQPGQGNGQQTPPPADK</sequence>
<evidence type="ECO:0000256" key="1">
    <source>
        <dbReference type="SAM" id="MobiDB-lite"/>
    </source>
</evidence>
<reference evidence="4 6" key="2">
    <citation type="journal article" date="2016" name="Front. Microbiol.">
        <title>Industrial Acetogenic Biocatalysts: A Comparative Metabolic and Genomic Analysis.</title>
        <authorList>
            <person name="Bengelsdorf F."/>
            <person name="Poehlein A."/>
            <person name="Sonja S."/>
            <person name="Erz C."/>
            <person name="Hummel T."/>
            <person name="Hoffmeister S."/>
            <person name="Daniel R."/>
            <person name="Durre P."/>
        </authorList>
    </citation>
    <scope>NUCLEOTIDE SEQUENCE [LARGE SCALE GENOMIC DNA]</scope>
    <source>
        <strain evidence="4 6">PTA-10522</strain>
    </source>
</reference>
<dbReference type="EMBL" id="LROR01000095">
    <property type="protein sequence ID" value="OBR90448.1"/>
    <property type="molecule type" value="Genomic_DNA"/>
</dbReference>
<evidence type="ECO:0000313" key="4">
    <source>
        <dbReference type="EMBL" id="OBR90448.1"/>
    </source>
</evidence>
<dbReference type="Proteomes" id="UP000077384">
    <property type="component" value="Unassembled WGS sequence"/>
</dbReference>
<dbReference type="EMBL" id="LITQ01000015">
    <property type="protein sequence ID" value="OAA93010.1"/>
    <property type="molecule type" value="Genomic_DNA"/>
</dbReference>
<evidence type="ECO:0000313" key="3">
    <source>
        <dbReference type="EMBL" id="OAA93010.1"/>
    </source>
</evidence>
<dbReference type="InterPro" id="IPR055634">
    <property type="entry name" value="DUF7210"/>
</dbReference>
<organism evidence="3 5">
    <name type="scientific">Clostridium coskatii</name>
    <dbReference type="NCBI Taxonomy" id="1705578"/>
    <lineage>
        <taxon>Bacteria</taxon>
        <taxon>Bacillati</taxon>
        <taxon>Bacillota</taxon>
        <taxon>Clostridia</taxon>
        <taxon>Eubacteriales</taxon>
        <taxon>Clostridiaceae</taxon>
        <taxon>Clostridium</taxon>
    </lineage>
</organism>
<gene>
    <name evidence="4" type="ORF">CLCOS_40060</name>
    <name evidence="3" type="ORF">WX73_00328</name>
</gene>
<feature type="region of interest" description="Disordered" evidence="1">
    <location>
        <begin position="43"/>
        <end position="73"/>
    </location>
</feature>
<dbReference type="PATRIC" id="fig|1705578.3.peg.711"/>
<evidence type="ECO:0000313" key="5">
    <source>
        <dbReference type="Proteomes" id="UP000077384"/>
    </source>
</evidence>
<evidence type="ECO:0000259" key="2">
    <source>
        <dbReference type="Pfam" id="PF23843"/>
    </source>
</evidence>
<dbReference type="AlphaFoldDB" id="A0A166SZS0"/>
<keyword evidence="6" id="KW-1185">Reference proteome</keyword>
<feature type="domain" description="DUF7210" evidence="2">
    <location>
        <begin position="12"/>
        <end position="48"/>
    </location>
</feature>